<evidence type="ECO:0000256" key="1">
    <source>
        <dbReference type="ARBA" id="ARBA00004651"/>
    </source>
</evidence>
<feature type="transmembrane region" description="Helical" evidence="7">
    <location>
        <begin position="785"/>
        <end position="811"/>
    </location>
</feature>
<dbReference type="GO" id="GO:0005886">
    <property type="term" value="C:plasma membrane"/>
    <property type="evidence" value="ECO:0007669"/>
    <property type="project" value="UniProtKB-SubCell"/>
</dbReference>
<comment type="similarity">
    <text evidence="6">Belongs to the ABC-4 integral membrane protein family.</text>
</comment>
<evidence type="ECO:0000313" key="9">
    <source>
        <dbReference type="EMBL" id="PJJ57538.1"/>
    </source>
</evidence>
<evidence type="ECO:0000259" key="8">
    <source>
        <dbReference type="Pfam" id="PF02687"/>
    </source>
</evidence>
<feature type="transmembrane region" description="Helical" evidence="7">
    <location>
        <begin position="370"/>
        <end position="389"/>
    </location>
</feature>
<evidence type="ECO:0000256" key="6">
    <source>
        <dbReference type="ARBA" id="ARBA00038076"/>
    </source>
</evidence>
<evidence type="ECO:0000256" key="7">
    <source>
        <dbReference type="SAM" id="Phobius"/>
    </source>
</evidence>
<keyword evidence="2" id="KW-1003">Cell membrane</keyword>
<dbReference type="PANTHER" id="PTHR30572">
    <property type="entry name" value="MEMBRANE COMPONENT OF TRANSPORTER-RELATED"/>
    <property type="match status" value="1"/>
</dbReference>
<dbReference type="Proteomes" id="UP000230842">
    <property type="component" value="Unassembled WGS sequence"/>
</dbReference>
<accession>A0A0B2B7X8</accession>
<dbReference type="OrthoDB" id="3719151at2"/>
<dbReference type="PANTHER" id="PTHR30572:SF4">
    <property type="entry name" value="ABC TRANSPORTER PERMEASE YTRF"/>
    <property type="match status" value="1"/>
</dbReference>
<evidence type="ECO:0000256" key="5">
    <source>
        <dbReference type="ARBA" id="ARBA00023136"/>
    </source>
</evidence>
<evidence type="ECO:0000256" key="2">
    <source>
        <dbReference type="ARBA" id="ARBA00022475"/>
    </source>
</evidence>
<feature type="transmembrane region" description="Helical" evidence="7">
    <location>
        <begin position="267"/>
        <end position="288"/>
    </location>
</feature>
<feature type="transmembrane region" description="Helical" evidence="7">
    <location>
        <begin position="341"/>
        <end position="358"/>
    </location>
</feature>
<gene>
    <name evidence="9" type="ORF">CLV56_1773</name>
</gene>
<sequence length="823" mass="81932">MGSWGLGWRRARAHAWLLLAVAVTAAALTAVAGGLAALGSERSDRAVATALRAEPPRDAAVRVEAPSDLVDQVAAGDAVATTAVRAGLRATRSEVSDAFVADGRAVFAADLPDLGTRADLESGRWASTDDETTLPESAARRLGVGAGEVVRLGERTLRVTGTWRARDPRDPVWFADPWAGSGTEVGAAGPYVVSAATLATLPAARTTVWTFTVPPGTARDRLGALTENLLDTESEAADSQLRTEGGLGDRLEDVTRADAAVTAVQRAAAVLVLAVGAIALGAVLGTLRTARAREAELLRARGGSRVQRLLWHAGDAAAVGVLGWVAAAVAVGALVGPPGGGALTLCALVVLATCWAATGRGEPRAPSGAPALLGVLVVGGATLTAARLVTTGEVTATGPGGTPRPDVLAVVAPALVLGAAGLLAVALARPALGRATRLVARTSARLAPVLALRTVSRSPRAVGATVSLVALAVGTVVVAAVAAGATASLGERTRAASVGADVRVDLDVEPLVREASPAVDPDDFADLPGVAEVRPAVSTQARVADVETSLLAVGGAATDRTAVDADTEEGGVVPIDVSTDLADAVALAPGDRLDVAVPAATASFPAVVRGVTDTLDGIDGRSGIVADLDAVTAALTRPAPLAVDTLLLTSTDPVASADAVVGTADRPAAVTLAAGSSDGWDDVVRATWTWTGLGVAALAALGLTATVLASAAGRRRETAVLRALGAGASERVRSRLAELALTCTIGAVAGAVGAVVVGAAVIAPLARAIVPRGSPDLAFAPDPELGPLLAGVALLLAAVLVAASVTARVVAHQRGPGPREEDA</sequence>
<feature type="transmembrane region" description="Helical" evidence="7">
    <location>
        <begin position="688"/>
        <end position="712"/>
    </location>
</feature>
<dbReference type="Pfam" id="PF02687">
    <property type="entry name" value="FtsX"/>
    <property type="match status" value="1"/>
</dbReference>
<protein>
    <submittedName>
        <fullName evidence="9">FtsX-like permease family protein</fullName>
    </submittedName>
</protein>
<feature type="transmembrane region" description="Helical" evidence="7">
    <location>
        <begin position="461"/>
        <end position="485"/>
    </location>
</feature>
<comment type="caution">
    <text evidence="9">The sequence shown here is derived from an EMBL/GenBank/DDBJ whole genome shotgun (WGS) entry which is preliminary data.</text>
</comment>
<feature type="transmembrane region" description="Helical" evidence="7">
    <location>
        <begin position="309"/>
        <end position="335"/>
    </location>
</feature>
<keyword evidence="4 7" id="KW-1133">Transmembrane helix</keyword>
<evidence type="ECO:0000313" key="10">
    <source>
        <dbReference type="Proteomes" id="UP000230842"/>
    </source>
</evidence>
<organism evidence="9 10">
    <name type="scientific">Mumia flava</name>
    <dbReference type="NCBI Taxonomy" id="1348852"/>
    <lineage>
        <taxon>Bacteria</taxon>
        <taxon>Bacillati</taxon>
        <taxon>Actinomycetota</taxon>
        <taxon>Actinomycetes</taxon>
        <taxon>Propionibacteriales</taxon>
        <taxon>Nocardioidaceae</taxon>
        <taxon>Mumia</taxon>
    </lineage>
</organism>
<keyword evidence="5 7" id="KW-0472">Membrane</keyword>
<keyword evidence="10" id="KW-1185">Reference proteome</keyword>
<feature type="transmembrane region" description="Helical" evidence="7">
    <location>
        <begin position="409"/>
        <end position="428"/>
    </location>
</feature>
<dbReference type="EMBL" id="PGEZ01000001">
    <property type="protein sequence ID" value="PJJ57538.1"/>
    <property type="molecule type" value="Genomic_DNA"/>
</dbReference>
<evidence type="ECO:0000256" key="4">
    <source>
        <dbReference type="ARBA" id="ARBA00022989"/>
    </source>
</evidence>
<feature type="domain" description="ABC3 transporter permease C-terminal" evidence="8">
    <location>
        <begin position="694"/>
        <end position="804"/>
    </location>
</feature>
<dbReference type="InterPro" id="IPR050250">
    <property type="entry name" value="Macrolide_Exporter_MacB"/>
</dbReference>
<dbReference type="InterPro" id="IPR003838">
    <property type="entry name" value="ABC3_permease_C"/>
</dbReference>
<keyword evidence="3 7" id="KW-0812">Transmembrane</keyword>
<proteinExistence type="inferred from homology"/>
<comment type="subcellular location">
    <subcellularLocation>
        <location evidence="1">Cell membrane</location>
        <topology evidence="1">Multi-pass membrane protein</topology>
    </subcellularLocation>
</comment>
<feature type="transmembrane region" description="Helical" evidence="7">
    <location>
        <begin position="739"/>
        <end position="765"/>
    </location>
</feature>
<dbReference type="RefSeq" id="WP_039358411.1">
    <property type="nucleotide sequence ID" value="NZ_PGEZ01000001.1"/>
</dbReference>
<dbReference type="AlphaFoldDB" id="A0A0B2B7X8"/>
<name>A0A0B2B7X8_9ACTN</name>
<dbReference type="GO" id="GO:0022857">
    <property type="term" value="F:transmembrane transporter activity"/>
    <property type="evidence" value="ECO:0007669"/>
    <property type="project" value="TreeGrafter"/>
</dbReference>
<reference evidence="9 10" key="1">
    <citation type="submission" date="2017-11" db="EMBL/GenBank/DDBJ databases">
        <title>Genomic Encyclopedia of Archaeal and Bacterial Type Strains, Phase II (KMG-II): From Individual Species to Whole Genera.</title>
        <authorList>
            <person name="Goeker M."/>
        </authorList>
    </citation>
    <scope>NUCLEOTIDE SEQUENCE [LARGE SCALE GENOMIC DNA]</scope>
    <source>
        <strain evidence="9 10">DSM 27763</strain>
    </source>
</reference>
<evidence type="ECO:0000256" key="3">
    <source>
        <dbReference type="ARBA" id="ARBA00022692"/>
    </source>
</evidence>